<dbReference type="PROSITE" id="PS51257">
    <property type="entry name" value="PROKAR_LIPOPROTEIN"/>
    <property type="match status" value="1"/>
</dbReference>
<feature type="transmembrane region" description="Helical" evidence="1">
    <location>
        <begin position="86"/>
        <end position="106"/>
    </location>
</feature>
<reference evidence="3" key="2">
    <citation type="submission" date="2017-02" db="UniProtKB">
        <authorList>
            <consortium name="WormBaseParasite"/>
        </authorList>
    </citation>
    <scope>IDENTIFICATION</scope>
</reference>
<dbReference type="AlphaFoldDB" id="A0A0K0DG89"/>
<evidence type="ECO:0000313" key="2">
    <source>
        <dbReference type="Proteomes" id="UP000035642"/>
    </source>
</evidence>
<keyword evidence="1" id="KW-0472">Membrane</keyword>
<dbReference type="STRING" id="6313.A0A0K0DG89"/>
<accession>A0A0K0DG89</accession>
<sequence length="181" mass="19965">MNVSPKGDRTGNRVAIVVTTIMFAIYLVSFACCCLPFAIKSDMKFLKVRVYPRSGTQLDYYIFPSLVGRFLSVVLFTFLQPDSVSQIMNAVLVSSALLIMASIFLARSVGKAARLKEIMEYSSSPVLDACGEYVSLMEDDVGLESSQDDKDEVTSDDVGLQREVAEKFIAVQVLPEMPVHT</sequence>
<feature type="transmembrane region" description="Helical" evidence="1">
    <location>
        <begin position="14"/>
        <end position="39"/>
    </location>
</feature>
<reference evidence="2" key="1">
    <citation type="submission" date="2012-09" db="EMBL/GenBank/DDBJ databases">
        <authorList>
            <person name="Martin A.A."/>
        </authorList>
    </citation>
    <scope>NUCLEOTIDE SEQUENCE</scope>
</reference>
<organism evidence="2 3">
    <name type="scientific">Angiostrongylus cantonensis</name>
    <name type="common">Rat lungworm</name>
    <dbReference type="NCBI Taxonomy" id="6313"/>
    <lineage>
        <taxon>Eukaryota</taxon>
        <taxon>Metazoa</taxon>
        <taxon>Ecdysozoa</taxon>
        <taxon>Nematoda</taxon>
        <taxon>Chromadorea</taxon>
        <taxon>Rhabditida</taxon>
        <taxon>Rhabditina</taxon>
        <taxon>Rhabditomorpha</taxon>
        <taxon>Strongyloidea</taxon>
        <taxon>Metastrongylidae</taxon>
        <taxon>Angiostrongylus</taxon>
    </lineage>
</organism>
<protein>
    <submittedName>
        <fullName evidence="3">Aa_trans domain-containing protein</fullName>
    </submittedName>
</protein>
<keyword evidence="1" id="KW-0812">Transmembrane</keyword>
<proteinExistence type="predicted"/>
<feature type="transmembrane region" description="Helical" evidence="1">
    <location>
        <begin position="60"/>
        <end position="80"/>
    </location>
</feature>
<keyword evidence="2" id="KW-1185">Reference proteome</keyword>
<dbReference type="Proteomes" id="UP000035642">
    <property type="component" value="Unassembled WGS sequence"/>
</dbReference>
<evidence type="ECO:0000256" key="1">
    <source>
        <dbReference type="SAM" id="Phobius"/>
    </source>
</evidence>
<dbReference type="WBParaSite" id="ACAC_0001006501-mRNA-1">
    <property type="protein sequence ID" value="ACAC_0001006501-mRNA-1"/>
    <property type="gene ID" value="ACAC_0001006501"/>
</dbReference>
<evidence type="ECO:0000313" key="3">
    <source>
        <dbReference type="WBParaSite" id="ACAC_0001006501-mRNA-1"/>
    </source>
</evidence>
<keyword evidence="1" id="KW-1133">Transmembrane helix</keyword>
<name>A0A0K0DG89_ANGCA</name>